<feature type="chain" id="PRO_5043607723" description="Autoinducer 2-binding periplasmic protein LuxP" evidence="5">
    <location>
        <begin position="21"/>
        <end position="305"/>
    </location>
</feature>
<comment type="similarity">
    <text evidence="2">Belongs to the bacterial solute-binding protein 2 family.</text>
</comment>
<dbReference type="InterPro" id="IPR025997">
    <property type="entry name" value="SBP_2_dom"/>
</dbReference>
<feature type="signal peptide" evidence="5">
    <location>
        <begin position="1"/>
        <end position="20"/>
    </location>
</feature>
<dbReference type="EMBL" id="BSNX01000073">
    <property type="protein sequence ID" value="GLQ75517.1"/>
    <property type="molecule type" value="Genomic_DNA"/>
</dbReference>
<keyword evidence="7" id="KW-0067">ATP-binding</keyword>
<keyword evidence="7" id="KW-0547">Nucleotide-binding</keyword>
<dbReference type="GO" id="GO:0030246">
    <property type="term" value="F:carbohydrate binding"/>
    <property type="evidence" value="ECO:0007669"/>
    <property type="project" value="UniProtKB-ARBA"/>
</dbReference>
<dbReference type="PANTHER" id="PTHR46847">
    <property type="entry name" value="D-ALLOSE-BINDING PERIPLASMIC PROTEIN-RELATED"/>
    <property type="match status" value="1"/>
</dbReference>
<sequence length="305" mass="32763">MREFLLLLMVSVALAPRAYASSDYSIGVSVADLTNPYFVKMIKSIKSEVAELPNKSIDVIVRSSAYDLDRQIQQIESFIDKKVDLIMLVASDELAIAPAVIRAQRAGIRVIAVDVRASGADVTITTDNIQAGEISCLNLVNKLNEKGKVLIINGPPVSASLDRVAGCKSVLNDYPDIELLDANLNGTGSYDGGLEAMAYALHAYEKIDGVFAINDPTALGAEQALLQSGAHVWITSVDGAPLVIEALKENRQNWLGTAAQFPAQMSSKAVQIGLELIGGGKVEKELVLIQPEFINASNYRAFSGW</sequence>
<dbReference type="InterPro" id="IPR028082">
    <property type="entry name" value="Peripla_BP_I"/>
</dbReference>
<evidence type="ECO:0000256" key="2">
    <source>
        <dbReference type="ARBA" id="ARBA00007639"/>
    </source>
</evidence>
<proteinExistence type="inferred from homology"/>
<dbReference type="GO" id="GO:0030313">
    <property type="term" value="C:cell envelope"/>
    <property type="evidence" value="ECO:0007669"/>
    <property type="project" value="UniProtKB-SubCell"/>
</dbReference>
<accession>A0AAV5NY68</accession>
<reference evidence="8" key="1">
    <citation type="journal article" date="2019" name="Int. J. Syst. Evol. Microbiol.">
        <title>The Global Catalogue of Microorganisms (GCM) 10K type strain sequencing project: providing services to taxonomists for standard genome sequencing and annotation.</title>
        <authorList>
            <consortium name="The Broad Institute Genomics Platform"/>
            <consortium name="The Broad Institute Genome Sequencing Center for Infectious Disease"/>
            <person name="Wu L."/>
            <person name="Ma J."/>
        </authorList>
    </citation>
    <scope>NUCLEOTIDE SEQUENCE [LARGE SCALE GENOMIC DNA]</scope>
    <source>
        <strain evidence="8">NBRC 15640</strain>
    </source>
</reference>
<dbReference type="PANTHER" id="PTHR46847:SF2">
    <property type="entry name" value="ABC TRANSPORTER SUGAR-BINDING PROTEIN"/>
    <property type="match status" value="1"/>
</dbReference>
<dbReference type="Pfam" id="PF13407">
    <property type="entry name" value="Peripla_BP_4"/>
    <property type="match status" value="1"/>
</dbReference>
<feature type="domain" description="Periplasmic binding protein" evidence="6">
    <location>
        <begin position="26"/>
        <end position="280"/>
    </location>
</feature>
<gene>
    <name evidence="7" type="ORF">GCM10007932_48790</name>
</gene>
<evidence type="ECO:0000256" key="5">
    <source>
        <dbReference type="SAM" id="SignalP"/>
    </source>
</evidence>
<evidence type="ECO:0000256" key="4">
    <source>
        <dbReference type="ARBA" id="ARBA00022729"/>
    </source>
</evidence>
<evidence type="ECO:0000313" key="8">
    <source>
        <dbReference type="Proteomes" id="UP001156690"/>
    </source>
</evidence>
<evidence type="ECO:0000256" key="1">
    <source>
        <dbReference type="ARBA" id="ARBA00004196"/>
    </source>
</evidence>
<evidence type="ECO:0000256" key="3">
    <source>
        <dbReference type="ARBA" id="ARBA00022181"/>
    </source>
</evidence>
<keyword evidence="8" id="KW-1185">Reference proteome</keyword>
<dbReference type="Proteomes" id="UP001156690">
    <property type="component" value="Unassembled WGS sequence"/>
</dbReference>
<evidence type="ECO:0000313" key="7">
    <source>
        <dbReference type="EMBL" id="GLQ75517.1"/>
    </source>
</evidence>
<evidence type="ECO:0000259" key="6">
    <source>
        <dbReference type="Pfam" id="PF13407"/>
    </source>
</evidence>
<dbReference type="GO" id="GO:0055085">
    <property type="term" value="P:transmembrane transport"/>
    <property type="evidence" value="ECO:0007669"/>
    <property type="project" value="UniProtKB-ARBA"/>
</dbReference>
<comment type="subcellular location">
    <subcellularLocation>
        <location evidence="1">Cell envelope</location>
    </subcellularLocation>
</comment>
<organism evidence="7 8">
    <name type="scientific">Vibrio penaeicida</name>
    <dbReference type="NCBI Taxonomy" id="104609"/>
    <lineage>
        <taxon>Bacteria</taxon>
        <taxon>Pseudomonadati</taxon>
        <taxon>Pseudomonadota</taxon>
        <taxon>Gammaproteobacteria</taxon>
        <taxon>Vibrionales</taxon>
        <taxon>Vibrionaceae</taxon>
        <taxon>Vibrio</taxon>
    </lineage>
</organism>
<keyword evidence="4 5" id="KW-0732">Signal</keyword>
<dbReference type="Gene3D" id="3.40.50.2300">
    <property type="match status" value="2"/>
</dbReference>
<comment type="caution">
    <text evidence="7">The sequence shown here is derived from an EMBL/GenBank/DDBJ whole genome shotgun (WGS) entry which is preliminary data.</text>
</comment>
<protein>
    <recommendedName>
        <fullName evidence="3">Autoinducer 2-binding periplasmic protein LuxP</fullName>
    </recommendedName>
</protein>
<name>A0AAV5NY68_9VIBR</name>
<dbReference type="RefSeq" id="WP_126608858.1">
    <property type="nucleotide sequence ID" value="NZ_AP025144.1"/>
</dbReference>
<dbReference type="SUPFAM" id="SSF53822">
    <property type="entry name" value="Periplasmic binding protein-like I"/>
    <property type="match status" value="1"/>
</dbReference>
<dbReference type="AlphaFoldDB" id="A0AAV5NY68"/>
<dbReference type="GO" id="GO:0005524">
    <property type="term" value="F:ATP binding"/>
    <property type="evidence" value="ECO:0007669"/>
    <property type="project" value="UniProtKB-KW"/>
</dbReference>